<evidence type="ECO:0000313" key="14">
    <source>
        <dbReference type="Proteomes" id="UP000500882"/>
    </source>
</evidence>
<protein>
    <recommendedName>
        <fullName evidence="10">tRNA-specific 2-thiouridylase MnmA</fullName>
        <ecNumber evidence="10">2.8.1.13</ecNumber>
    </recommendedName>
</protein>
<dbReference type="NCBIfam" id="NF011258">
    <property type="entry name" value="PRK14664.1"/>
    <property type="match status" value="1"/>
</dbReference>
<dbReference type="FunFam" id="3.40.50.620:FF:000210">
    <property type="entry name" value="tRNA-specific 2-thiouridylase MnmA"/>
    <property type="match status" value="1"/>
</dbReference>
<dbReference type="InterPro" id="IPR023382">
    <property type="entry name" value="MnmA-like_central_sf"/>
</dbReference>
<sequence>MSGGIDSTATCLMLQEQGYEIVGVTMRVWGDEPQDARELAARMGIEHYVADERIPFKETIVKNFIDEYKQGRTPNPCVMCNPLFKFRVLAEWADKLDCAYIATGHYSRLEERSGHIYIIAGDDDKKDQSYFLWRLGQDILKRCIFPLGDYTKIKVREYLAEKGYEAKSKEGESMEVCFIQGDYRDFLREQCPELDTEIGPGWFVNSEGVKLGQHKGAPYYTIGQRKGLEIALGKPAYVLKINPQKNTVMLGDAEQLQTEYMLAEQDRIVDEQELFSCENLAVRIRYRSRPIPCRVKRLEDGRLLVRFLETASAVAPGQSAVFYDGRRVLGGAFIASQRGIGLVIIENKDEL</sequence>
<dbReference type="Pfam" id="PF20259">
    <property type="entry name" value="tRNA_Me_trans_M"/>
    <property type="match status" value="1"/>
</dbReference>
<feature type="disulfide bond" description="Alternate" evidence="10">
    <location>
        <begin position="80"/>
        <end position="177"/>
    </location>
</feature>
<evidence type="ECO:0000256" key="8">
    <source>
        <dbReference type="ARBA" id="ARBA00023157"/>
    </source>
</evidence>
<dbReference type="CDD" id="cd01998">
    <property type="entry name" value="MnmA_TRMU-like"/>
    <property type="match status" value="1"/>
</dbReference>
<dbReference type="NCBIfam" id="TIGR00420">
    <property type="entry name" value="trmU"/>
    <property type="match status" value="1"/>
</dbReference>
<dbReference type="FunFam" id="2.30.30.280:FF:000001">
    <property type="entry name" value="tRNA-specific 2-thiouridylase MnmA"/>
    <property type="match status" value="1"/>
</dbReference>
<proteinExistence type="inferred from homology"/>
<gene>
    <name evidence="13" type="primary">mnmA3</name>
    <name evidence="10" type="synonym">mnmA</name>
    <name evidence="13" type="ORF">BatF92_03780</name>
</gene>
<organism evidence="13 14">
    <name type="scientific">Bacteroides thetaiotaomicron</name>
    <dbReference type="NCBI Taxonomy" id="818"/>
    <lineage>
        <taxon>Bacteria</taxon>
        <taxon>Pseudomonadati</taxon>
        <taxon>Bacteroidota</taxon>
        <taxon>Bacteroidia</taxon>
        <taxon>Bacteroidales</taxon>
        <taxon>Bacteroidaceae</taxon>
        <taxon>Bacteroides</taxon>
    </lineage>
</organism>
<evidence type="ECO:0000256" key="1">
    <source>
        <dbReference type="ARBA" id="ARBA00022490"/>
    </source>
</evidence>
<feature type="site" description="Interaction with tRNA" evidence="10">
    <location>
        <position position="318"/>
    </location>
</feature>
<evidence type="ECO:0000256" key="4">
    <source>
        <dbReference type="ARBA" id="ARBA00022694"/>
    </source>
</evidence>
<evidence type="ECO:0000259" key="11">
    <source>
        <dbReference type="Pfam" id="PF20258"/>
    </source>
</evidence>
<keyword evidence="5 10" id="KW-0547">Nucleotide-binding</keyword>
<dbReference type="Gene3D" id="2.30.30.280">
    <property type="entry name" value="Adenine nucleotide alpha hydrolases-like domains"/>
    <property type="match status" value="1"/>
</dbReference>
<evidence type="ECO:0000256" key="7">
    <source>
        <dbReference type="ARBA" id="ARBA00022884"/>
    </source>
</evidence>
<keyword evidence="1 10" id="KW-0963">Cytoplasm</keyword>
<dbReference type="InterPro" id="IPR046884">
    <property type="entry name" value="MnmA-like_central"/>
</dbReference>
<dbReference type="GO" id="GO:0103016">
    <property type="term" value="F:tRNA-uridine 2-sulfurtransferase activity"/>
    <property type="evidence" value="ECO:0007669"/>
    <property type="project" value="UniProtKB-EC"/>
</dbReference>
<evidence type="ECO:0000256" key="3">
    <source>
        <dbReference type="ARBA" id="ARBA00022679"/>
    </source>
</evidence>
<evidence type="ECO:0000256" key="10">
    <source>
        <dbReference type="HAMAP-Rule" id="MF_00144"/>
    </source>
</evidence>
<evidence type="ECO:0000313" key="13">
    <source>
        <dbReference type="EMBL" id="BCA48436.1"/>
    </source>
</evidence>
<dbReference type="AlphaFoldDB" id="A0A679HBI7"/>
<feature type="region of interest" description="Interaction with tRNA" evidence="10">
    <location>
        <begin position="126"/>
        <end position="128"/>
    </location>
</feature>
<dbReference type="HAMAP" id="MF_00144">
    <property type="entry name" value="tRNA_thiouridyl_MnmA"/>
    <property type="match status" value="1"/>
</dbReference>
<evidence type="ECO:0000256" key="2">
    <source>
        <dbReference type="ARBA" id="ARBA00022555"/>
    </source>
</evidence>
<keyword evidence="4 10" id="KW-0819">tRNA processing</keyword>
<feature type="region of interest" description="Interaction with tRNA" evidence="10">
    <location>
        <begin position="285"/>
        <end position="286"/>
    </location>
</feature>
<keyword evidence="7 10" id="KW-0694">RNA-binding</keyword>
<dbReference type="Gene3D" id="3.40.50.620">
    <property type="entry name" value="HUPs"/>
    <property type="match status" value="1"/>
</dbReference>
<feature type="active site" description="Nucleophile" evidence="10">
    <location>
        <position position="80"/>
    </location>
</feature>
<dbReference type="NCBIfam" id="NF001138">
    <property type="entry name" value="PRK00143.1"/>
    <property type="match status" value="1"/>
</dbReference>
<dbReference type="GO" id="GO:0002143">
    <property type="term" value="P:tRNA wobble position uridine thiolation"/>
    <property type="evidence" value="ECO:0007669"/>
    <property type="project" value="TreeGrafter"/>
</dbReference>
<comment type="caution">
    <text evidence="10">Lacks conserved residue(s) required for the propagation of feature annotation.</text>
</comment>
<dbReference type="Pfam" id="PF20258">
    <property type="entry name" value="tRNA_Me_trans_C"/>
    <property type="match status" value="1"/>
</dbReference>
<dbReference type="Pfam" id="PF03054">
    <property type="entry name" value="tRNA_Me_trans"/>
    <property type="match status" value="1"/>
</dbReference>
<evidence type="ECO:0000259" key="12">
    <source>
        <dbReference type="Pfam" id="PF20259"/>
    </source>
</evidence>
<evidence type="ECO:0000256" key="5">
    <source>
        <dbReference type="ARBA" id="ARBA00022741"/>
    </source>
</evidence>
<dbReference type="FunFam" id="2.40.30.10:FF:000127">
    <property type="entry name" value="tRNA-specific 2-thiouridylase MnmA"/>
    <property type="match status" value="1"/>
</dbReference>
<keyword evidence="6 10" id="KW-0067">ATP-binding</keyword>
<keyword evidence="3 10" id="KW-0808">Transferase</keyword>
<comment type="similarity">
    <text evidence="10">Belongs to the MnmA/TRMU family.</text>
</comment>
<dbReference type="GO" id="GO:0005737">
    <property type="term" value="C:cytoplasm"/>
    <property type="evidence" value="ECO:0007669"/>
    <property type="project" value="UniProtKB-SubCell"/>
</dbReference>
<feature type="site" description="Interaction with tRNA" evidence="10">
    <location>
        <position position="105"/>
    </location>
</feature>
<keyword evidence="8 10" id="KW-1015">Disulfide bond</keyword>
<dbReference type="InterPro" id="IPR004506">
    <property type="entry name" value="MnmA-like"/>
</dbReference>
<name>A0A679HBI7_BACT4</name>
<evidence type="ECO:0000256" key="6">
    <source>
        <dbReference type="ARBA" id="ARBA00022840"/>
    </source>
</evidence>
<dbReference type="InterPro" id="IPR046885">
    <property type="entry name" value="MnmA-like_C"/>
</dbReference>
<dbReference type="InterPro" id="IPR014729">
    <property type="entry name" value="Rossmann-like_a/b/a_fold"/>
</dbReference>
<keyword evidence="2 10" id="KW-0820">tRNA-binding</keyword>
<comment type="function">
    <text evidence="10">Catalyzes the 2-thiolation of uridine at the wobble position (U34) of tRNA, leading to the formation of s(2)U34.</text>
</comment>
<dbReference type="Proteomes" id="UP000500882">
    <property type="component" value="Chromosome"/>
</dbReference>
<accession>A0A679HBI7</accession>
<feature type="binding site" evidence="10">
    <location>
        <position position="104"/>
    </location>
    <ligand>
        <name>ATP</name>
        <dbReference type="ChEBI" id="CHEBI:30616"/>
    </ligand>
</feature>
<dbReference type="Gene3D" id="2.40.30.10">
    <property type="entry name" value="Translation factors"/>
    <property type="match status" value="1"/>
</dbReference>
<dbReference type="PANTHER" id="PTHR11933">
    <property type="entry name" value="TRNA 5-METHYLAMINOMETHYL-2-THIOURIDYLATE -METHYLTRANSFERASE"/>
    <property type="match status" value="1"/>
</dbReference>
<comment type="subcellular location">
    <subcellularLocation>
        <location evidence="10">Cytoplasm</location>
    </subcellularLocation>
</comment>
<feature type="binding site" evidence="10">
    <location>
        <position position="26"/>
    </location>
    <ligand>
        <name>ATP</name>
        <dbReference type="ChEBI" id="CHEBI:30616"/>
    </ligand>
</feature>
<feature type="domain" description="tRNA-specific 2-thiouridylase MnmA-like C-terminal" evidence="11">
    <location>
        <begin position="277"/>
        <end position="334"/>
    </location>
</feature>
<reference evidence="13 14" key="1">
    <citation type="submission" date="2020-02" db="EMBL/GenBank/DDBJ databases">
        <title>Whole-genome sequencing and comparative analysis of the genomes of Bacteroides thetaiotaomicron and Escherichia coli isolated from a healthy resident in Vietnam.</title>
        <authorList>
            <person name="Mohsin M."/>
            <person name="Tanaka K."/>
            <person name="Kawahara R."/>
            <person name="Kondo S."/>
            <person name="Noguchi H."/>
            <person name="Motooka D."/>
            <person name="Nakamura S."/>
            <person name="Khong D.T."/>
            <person name="Nguyen T.N."/>
            <person name="Tran H.T."/>
            <person name="Yamamoto Y."/>
        </authorList>
    </citation>
    <scope>NUCLEOTIDE SEQUENCE [LARGE SCALE GENOMIC DNA]</scope>
    <source>
        <strain evidence="13 14">F9-2</strain>
    </source>
</reference>
<dbReference type="SUPFAM" id="SSF52402">
    <property type="entry name" value="Adenine nucleotide alpha hydrolases-like"/>
    <property type="match status" value="1"/>
</dbReference>
<dbReference type="EMBL" id="AP022660">
    <property type="protein sequence ID" value="BCA48436.1"/>
    <property type="molecule type" value="Genomic_DNA"/>
</dbReference>
<feature type="active site" description="Cysteine persulfide intermediate" evidence="10">
    <location>
        <position position="177"/>
    </location>
</feature>
<dbReference type="EC" id="2.8.1.13" evidence="10"/>
<feature type="domain" description="tRNA-specific 2-thiouridylase MnmA-like central" evidence="12">
    <location>
        <begin position="200"/>
        <end position="251"/>
    </location>
</feature>
<comment type="catalytic activity">
    <reaction evidence="9 10">
        <text>S-sulfanyl-L-cysteinyl-[protein] + uridine(34) in tRNA + AH2 + ATP = 2-thiouridine(34) in tRNA + L-cysteinyl-[protein] + A + AMP + diphosphate + H(+)</text>
        <dbReference type="Rhea" id="RHEA:47032"/>
        <dbReference type="Rhea" id="RHEA-COMP:10131"/>
        <dbReference type="Rhea" id="RHEA-COMP:11726"/>
        <dbReference type="Rhea" id="RHEA-COMP:11727"/>
        <dbReference type="Rhea" id="RHEA-COMP:11728"/>
        <dbReference type="ChEBI" id="CHEBI:13193"/>
        <dbReference type="ChEBI" id="CHEBI:15378"/>
        <dbReference type="ChEBI" id="CHEBI:17499"/>
        <dbReference type="ChEBI" id="CHEBI:29950"/>
        <dbReference type="ChEBI" id="CHEBI:30616"/>
        <dbReference type="ChEBI" id="CHEBI:33019"/>
        <dbReference type="ChEBI" id="CHEBI:61963"/>
        <dbReference type="ChEBI" id="CHEBI:65315"/>
        <dbReference type="ChEBI" id="CHEBI:87170"/>
        <dbReference type="ChEBI" id="CHEBI:456215"/>
        <dbReference type="EC" id="2.8.1.13"/>
    </reaction>
</comment>
<dbReference type="GO" id="GO:0005524">
    <property type="term" value="F:ATP binding"/>
    <property type="evidence" value="ECO:0007669"/>
    <property type="project" value="UniProtKB-KW"/>
</dbReference>
<dbReference type="PANTHER" id="PTHR11933:SF5">
    <property type="entry name" value="MITOCHONDRIAL TRNA-SPECIFIC 2-THIOURIDYLASE 1"/>
    <property type="match status" value="1"/>
</dbReference>
<dbReference type="GO" id="GO:0000049">
    <property type="term" value="F:tRNA binding"/>
    <property type="evidence" value="ECO:0007669"/>
    <property type="project" value="UniProtKB-KW"/>
</dbReference>
<evidence type="ECO:0000256" key="9">
    <source>
        <dbReference type="ARBA" id="ARBA00051542"/>
    </source>
</evidence>